<sequence>MIIPSNPLSTLLSINNFIQNNFFNRITINIDNSQSRNTLHHGRCILGIGNKLIKPLPVTINRREMGSIESKSIIKKSRGIITYEIGEKCKDNLPLLIVVGWKENGNTGTNTFDFEAYSMTIDGSINDG</sequence>
<reference evidence="1" key="1">
    <citation type="submission" date="2019-10" db="EMBL/GenBank/DDBJ databases">
        <title>Conservation and host-specific expression of non-tandemly repeated heterogenous ribosome RNA gene in arbuscular mycorrhizal fungi.</title>
        <authorList>
            <person name="Maeda T."/>
            <person name="Kobayashi Y."/>
            <person name="Nakagawa T."/>
            <person name="Ezawa T."/>
            <person name="Yamaguchi K."/>
            <person name="Bino T."/>
            <person name="Nishimoto Y."/>
            <person name="Shigenobu S."/>
            <person name="Kawaguchi M."/>
        </authorList>
    </citation>
    <scope>NUCLEOTIDE SEQUENCE</scope>
    <source>
        <strain evidence="1">HR1</strain>
    </source>
</reference>
<dbReference type="AlphaFoldDB" id="A0A8H3QT78"/>
<evidence type="ECO:0000313" key="1">
    <source>
        <dbReference type="EMBL" id="GES91011.1"/>
    </source>
</evidence>
<dbReference type="EMBL" id="BLAL01000197">
    <property type="protein sequence ID" value="GES91011.1"/>
    <property type="molecule type" value="Genomic_DNA"/>
</dbReference>
<dbReference type="Proteomes" id="UP000615446">
    <property type="component" value="Unassembled WGS sequence"/>
</dbReference>
<comment type="caution">
    <text evidence="1">The sequence shown here is derived from an EMBL/GenBank/DDBJ whole genome shotgun (WGS) entry which is preliminary data.</text>
</comment>
<protein>
    <submittedName>
        <fullName evidence="1">Uncharacterized protein</fullName>
    </submittedName>
</protein>
<proteinExistence type="predicted"/>
<evidence type="ECO:0000313" key="2">
    <source>
        <dbReference type="Proteomes" id="UP000615446"/>
    </source>
</evidence>
<gene>
    <name evidence="1" type="ORF">RCL2_001784400</name>
</gene>
<organism evidence="1 2">
    <name type="scientific">Rhizophagus clarus</name>
    <dbReference type="NCBI Taxonomy" id="94130"/>
    <lineage>
        <taxon>Eukaryota</taxon>
        <taxon>Fungi</taxon>
        <taxon>Fungi incertae sedis</taxon>
        <taxon>Mucoromycota</taxon>
        <taxon>Glomeromycotina</taxon>
        <taxon>Glomeromycetes</taxon>
        <taxon>Glomerales</taxon>
        <taxon>Glomeraceae</taxon>
        <taxon>Rhizophagus</taxon>
    </lineage>
</organism>
<name>A0A8H3QT78_9GLOM</name>
<accession>A0A8H3QT78</accession>